<dbReference type="EMBL" id="JADBJN010000001">
    <property type="protein sequence ID" value="KAG5682736.1"/>
    <property type="molecule type" value="Genomic_DNA"/>
</dbReference>
<dbReference type="SMART" id="SM00320">
    <property type="entry name" value="WD40"/>
    <property type="match status" value="5"/>
</dbReference>
<gene>
    <name evidence="1" type="ORF">PVAND_012069</name>
</gene>
<protein>
    <recommendedName>
        <fullName evidence="3">Transducin beta-like protein 2</fullName>
    </recommendedName>
</protein>
<dbReference type="InterPro" id="IPR036322">
    <property type="entry name" value="WD40_repeat_dom_sf"/>
</dbReference>
<evidence type="ECO:0000313" key="2">
    <source>
        <dbReference type="Proteomes" id="UP001107558"/>
    </source>
</evidence>
<dbReference type="OrthoDB" id="200924at2759"/>
<dbReference type="GO" id="GO:0005783">
    <property type="term" value="C:endoplasmic reticulum"/>
    <property type="evidence" value="ECO:0007669"/>
    <property type="project" value="TreeGrafter"/>
</dbReference>
<dbReference type="AlphaFoldDB" id="A0A9J6CLA9"/>
<dbReference type="PANTHER" id="PTHR44321:SF1">
    <property type="entry name" value="TRANSDUCIN BETA-LIKE PROTEIN 2"/>
    <property type="match status" value="1"/>
</dbReference>
<sequence>MAIAIAFTINKSLNTSSFQCNHHDAKRSVSKASHFTHYRTILIWYMRDLSNTKERKTFRINVEYDHLCKLAWSPDSKAILGFKALDNTIEVYRIDRKDGFFNSYGKSIIFPRAHENDDVISLAIACNGRFIMSASNKTDLILWDIRGNILEKINTFTMSNYCAKISPCGRFVGVSGYAPDVKLWEVKFNKNGTYEKTVRAFELVGHHAGVWDFAFDHDSSHIATVCKDGTWKLFDINIDYAQGESPKCLLTAEYENKAVSPLIAVSNFAHVIAIAVANSVHLFSGLTGELDETISNIFNDNIMAISFDPLGLQLFIAGDRQVRVFHNITGYKVGIEAAKKKLKDGKITSATQERLEKQIEEYKEFIEKFS</sequence>
<dbReference type="Proteomes" id="UP001107558">
    <property type="component" value="Chromosome 1"/>
</dbReference>
<organism evidence="1 2">
    <name type="scientific">Polypedilum vanderplanki</name>
    <name type="common">Sleeping chironomid midge</name>
    <dbReference type="NCBI Taxonomy" id="319348"/>
    <lineage>
        <taxon>Eukaryota</taxon>
        <taxon>Metazoa</taxon>
        <taxon>Ecdysozoa</taxon>
        <taxon>Arthropoda</taxon>
        <taxon>Hexapoda</taxon>
        <taxon>Insecta</taxon>
        <taxon>Pterygota</taxon>
        <taxon>Neoptera</taxon>
        <taxon>Endopterygota</taxon>
        <taxon>Diptera</taxon>
        <taxon>Nematocera</taxon>
        <taxon>Chironomoidea</taxon>
        <taxon>Chironomidae</taxon>
        <taxon>Chironominae</taxon>
        <taxon>Polypedilum</taxon>
        <taxon>Polypedilum</taxon>
    </lineage>
</organism>
<dbReference type="GO" id="GO:0030968">
    <property type="term" value="P:endoplasmic reticulum unfolded protein response"/>
    <property type="evidence" value="ECO:0007669"/>
    <property type="project" value="TreeGrafter"/>
</dbReference>
<dbReference type="Gene3D" id="2.130.10.10">
    <property type="entry name" value="YVTN repeat-like/Quinoprotein amine dehydrogenase"/>
    <property type="match status" value="2"/>
</dbReference>
<proteinExistence type="predicted"/>
<reference evidence="1" key="1">
    <citation type="submission" date="2021-03" db="EMBL/GenBank/DDBJ databases">
        <title>Chromosome level genome of the anhydrobiotic midge Polypedilum vanderplanki.</title>
        <authorList>
            <person name="Yoshida Y."/>
            <person name="Kikawada T."/>
            <person name="Gusev O."/>
        </authorList>
    </citation>
    <scope>NUCLEOTIDE SEQUENCE</scope>
    <source>
        <strain evidence="1">NIAS01</strain>
        <tissue evidence="1">Whole body or cell culture</tissue>
    </source>
</reference>
<comment type="caution">
    <text evidence="1">The sequence shown here is derived from an EMBL/GenBank/DDBJ whole genome shotgun (WGS) entry which is preliminary data.</text>
</comment>
<keyword evidence="2" id="KW-1185">Reference proteome</keyword>
<evidence type="ECO:0008006" key="3">
    <source>
        <dbReference type="Google" id="ProtNLM"/>
    </source>
</evidence>
<dbReference type="InterPro" id="IPR015943">
    <property type="entry name" value="WD40/YVTN_repeat-like_dom_sf"/>
</dbReference>
<dbReference type="InterPro" id="IPR001680">
    <property type="entry name" value="WD40_rpt"/>
</dbReference>
<dbReference type="SUPFAM" id="SSF50978">
    <property type="entry name" value="WD40 repeat-like"/>
    <property type="match status" value="1"/>
</dbReference>
<evidence type="ECO:0000313" key="1">
    <source>
        <dbReference type="EMBL" id="KAG5682736.1"/>
    </source>
</evidence>
<dbReference type="Pfam" id="PF00400">
    <property type="entry name" value="WD40"/>
    <property type="match status" value="2"/>
</dbReference>
<name>A0A9J6CLA9_POLVA</name>
<accession>A0A9J6CLA9</accession>
<dbReference type="InterPro" id="IPR042410">
    <property type="entry name" value="WBSCR13"/>
</dbReference>
<dbReference type="PANTHER" id="PTHR44321">
    <property type="entry name" value="TRANSDUCIN BETA-LIKE PROTEIN 2"/>
    <property type="match status" value="1"/>
</dbReference>